<organism evidence="1 2">
    <name type="scientific">Aspergillus pseudonomiae</name>
    <dbReference type="NCBI Taxonomy" id="1506151"/>
    <lineage>
        <taxon>Eukaryota</taxon>
        <taxon>Fungi</taxon>
        <taxon>Dikarya</taxon>
        <taxon>Ascomycota</taxon>
        <taxon>Pezizomycotina</taxon>
        <taxon>Eurotiomycetes</taxon>
        <taxon>Eurotiomycetidae</taxon>
        <taxon>Eurotiales</taxon>
        <taxon>Aspergillaceae</taxon>
        <taxon>Aspergillus</taxon>
        <taxon>Aspergillus subgen. Circumdati</taxon>
    </lineage>
</organism>
<sequence>MDVRSIKMFLENHLTVELPKVYISASQFSLVVGLRVILFPQALSPLRRDQRYHAWKLLFIIYFSVSFLFFFSSCI</sequence>
<keyword evidence="2" id="KW-1185">Reference proteome</keyword>
<accession>A0A5N6HSH5</accession>
<evidence type="ECO:0000313" key="2">
    <source>
        <dbReference type="Proteomes" id="UP000325579"/>
    </source>
</evidence>
<dbReference type="EMBL" id="ML736828">
    <property type="protein sequence ID" value="KAE8399686.1"/>
    <property type="molecule type" value="Genomic_DNA"/>
</dbReference>
<dbReference type="GeneID" id="43667856"/>
<dbReference type="OrthoDB" id="4509441at2759"/>
<reference evidence="1 2" key="1">
    <citation type="submission" date="2019-04" db="EMBL/GenBank/DDBJ databases">
        <authorList>
            <consortium name="DOE Joint Genome Institute"/>
            <person name="Mondo S."/>
            <person name="Kjaerbolling I."/>
            <person name="Vesth T."/>
            <person name="Frisvad J.C."/>
            <person name="Nybo J.L."/>
            <person name="Theobald S."/>
            <person name="Kildgaard S."/>
            <person name="Isbrandt T."/>
            <person name="Kuo A."/>
            <person name="Sato A."/>
            <person name="Lyhne E.K."/>
            <person name="Kogle M.E."/>
            <person name="Wiebenga A."/>
            <person name="Kun R.S."/>
            <person name="Lubbers R.J."/>
            <person name="Makela M.R."/>
            <person name="Barry K."/>
            <person name="Chovatia M."/>
            <person name="Clum A."/>
            <person name="Daum C."/>
            <person name="Haridas S."/>
            <person name="He G."/>
            <person name="LaButti K."/>
            <person name="Lipzen A."/>
            <person name="Riley R."/>
            <person name="Salamov A."/>
            <person name="Simmons B.A."/>
            <person name="Magnuson J.K."/>
            <person name="Henrissat B."/>
            <person name="Mortensen U.H."/>
            <person name="Larsen T.O."/>
            <person name="Devries R.P."/>
            <person name="Grigoriev I.V."/>
            <person name="Machida M."/>
            <person name="Baker S.E."/>
            <person name="Andersen M.R."/>
            <person name="Cantor M.N."/>
            <person name="Hua S.X."/>
        </authorList>
    </citation>
    <scope>NUCLEOTIDE SEQUENCE [LARGE SCALE GENOMIC DNA]</scope>
    <source>
        <strain evidence="1 2">CBS 119388</strain>
    </source>
</reference>
<dbReference type="Proteomes" id="UP000325579">
    <property type="component" value="Unassembled WGS sequence"/>
</dbReference>
<evidence type="ECO:0000313" key="1">
    <source>
        <dbReference type="EMBL" id="KAE8399686.1"/>
    </source>
</evidence>
<gene>
    <name evidence="1" type="ORF">BDV37DRAFT_259705</name>
</gene>
<dbReference type="RefSeq" id="XP_031937005.1">
    <property type="nucleotide sequence ID" value="XM_032083165.1"/>
</dbReference>
<dbReference type="AlphaFoldDB" id="A0A5N7CZU9"/>
<accession>A0A5N7CZU9</accession>
<proteinExistence type="predicted"/>
<name>A0A5N7CZU9_9EURO</name>
<protein>
    <submittedName>
        <fullName evidence="1">Uncharacterized protein</fullName>
    </submittedName>
</protein>